<organism evidence="1">
    <name type="scientific">Schizaphis graminum</name>
    <name type="common">Green bug aphid</name>
    <dbReference type="NCBI Taxonomy" id="13262"/>
    <lineage>
        <taxon>Eukaryota</taxon>
        <taxon>Metazoa</taxon>
        <taxon>Ecdysozoa</taxon>
        <taxon>Arthropoda</taxon>
        <taxon>Hexapoda</taxon>
        <taxon>Insecta</taxon>
        <taxon>Pterygota</taxon>
        <taxon>Neoptera</taxon>
        <taxon>Paraneoptera</taxon>
        <taxon>Hemiptera</taxon>
        <taxon>Sternorrhyncha</taxon>
        <taxon>Aphidomorpha</taxon>
        <taxon>Aphidoidea</taxon>
        <taxon>Aphididae</taxon>
        <taxon>Aphidini</taxon>
        <taxon>Schizaphis</taxon>
    </lineage>
</organism>
<protein>
    <submittedName>
        <fullName evidence="1">Putative RNA-directed DNA polymerase</fullName>
    </submittedName>
</protein>
<dbReference type="AlphaFoldDB" id="A0A2S2NN01"/>
<keyword evidence="1" id="KW-0808">Transferase</keyword>
<keyword evidence="1" id="KW-0695">RNA-directed DNA polymerase</keyword>
<evidence type="ECO:0000313" key="1">
    <source>
        <dbReference type="EMBL" id="MBY18563.1"/>
    </source>
</evidence>
<sequence>MLQSHLTQIEIWCKNWKGKINESKSCHITFTLKQGLCPQIIFNNIQIPTSLTTKYLGVNFDKRLTWNHHIHTFKIKLNSRLRSLNHFLNCKSKLSISTKLLLYKCLLKPIWTYGVQIWGSAKKSNIKKIQVFQNKTLRLITNGPFKF</sequence>
<accession>A0A2S2NN01</accession>
<dbReference type="EMBL" id="GGMR01005944">
    <property type="protein sequence ID" value="MBY18563.1"/>
    <property type="molecule type" value="Transcribed_RNA"/>
</dbReference>
<reference evidence="1" key="1">
    <citation type="submission" date="2018-04" db="EMBL/GenBank/DDBJ databases">
        <title>Transcriptome of Schizaphis graminum biotype I.</title>
        <authorList>
            <person name="Scully E.D."/>
            <person name="Geib S.M."/>
            <person name="Palmer N.A."/>
            <person name="Koch K."/>
            <person name="Bradshaw J."/>
            <person name="Heng-Moss T."/>
            <person name="Sarath G."/>
        </authorList>
    </citation>
    <scope>NUCLEOTIDE SEQUENCE</scope>
</reference>
<proteinExistence type="predicted"/>
<gene>
    <name evidence="1" type="primary">RTase_53</name>
    <name evidence="1" type="ORF">g.117028</name>
</gene>
<dbReference type="PANTHER" id="PTHR33332">
    <property type="entry name" value="REVERSE TRANSCRIPTASE DOMAIN-CONTAINING PROTEIN"/>
    <property type="match status" value="1"/>
</dbReference>
<dbReference type="GO" id="GO:0003964">
    <property type="term" value="F:RNA-directed DNA polymerase activity"/>
    <property type="evidence" value="ECO:0007669"/>
    <property type="project" value="UniProtKB-KW"/>
</dbReference>
<name>A0A2S2NN01_SCHGA</name>
<keyword evidence="1" id="KW-0548">Nucleotidyltransferase</keyword>